<evidence type="ECO:0000313" key="1">
    <source>
        <dbReference type="EMBL" id="QJA86122.1"/>
    </source>
</evidence>
<accession>A0A6M3KWN8</accession>
<dbReference type="EMBL" id="MT142616">
    <property type="protein sequence ID" value="QJA86122.1"/>
    <property type="molecule type" value="Genomic_DNA"/>
</dbReference>
<sequence length="58" mass="6575">MITKEEPTYARGFKAGRESVLRQNKSGCCCKFDEAGEEVIEPCAAHKMWLIKEVRNNA</sequence>
<dbReference type="AlphaFoldDB" id="A0A6M3KWN8"/>
<gene>
    <name evidence="1" type="ORF">MM415B02127_0010</name>
</gene>
<organism evidence="1">
    <name type="scientific">viral metagenome</name>
    <dbReference type="NCBI Taxonomy" id="1070528"/>
    <lineage>
        <taxon>unclassified sequences</taxon>
        <taxon>metagenomes</taxon>
        <taxon>organismal metagenomes</taxon>
    </lineage>
</organism>
<reference evidence="1" key="1">
    <citation type="submission" date="2020-03" db="EMBL/GenBank/DDBJ databases">
        <title>The deep terrestrial virosphere.</title>
        <authorList>
            <person name="Holmfeldt K."/>
            <person name="Nilsson E."/>
            <person name="Simone D."/>
            <person name="Lopez-Fernandez M."/>
            <person name="Wu X."/>
            <person name="de Brujin I."/>
            <person name="Lundin D."/>
            <person name="Andersson A."/>
            <person name="Bertilsson S."/>
            <person name="Dopson M."/>
        </authorList>
    </citation>
    <scope>NUCLEOTIDE SEQUENCE</scope>
    <source>
        <strain evidence="1">MM415B02127</strain>
    </source>
</reference>
<name>A0A6M3KWN8_9ZZZZ</name>
<protein>
    <submittedName>
        <fullName evidence="1">Uncharacterized protein</fullName>
    </submittedName>
</protein>
<proteinExistence type="predicted"/>